<dbReference type="AlphaFoldDB" id="A0A6N7KUY4"/>
<protein>
    <submittedName>
        <fullName evidence="3">Uncharacterized protein</fullName>
    </submittedName>
</protein>
<accession>A0A6N7KUY4</accession>
<evidence type="ECO:0000313" key="3">
    <source>
        <dbReference type="EMBL" id="MQS15436.1"/>
    </source>
</evidence>
<feature type="region of interest" description="Disordered" evidence="1">
    <location>
        <begin position="307"/>
        <end position="326"/>
    </location>
</feature>
<dbReference type="EMBL" id="WBOF01000001">
    <property type="protein sequence ID" value="MQS15436.1"/>
    <property type="molecule type" value="Genomic_DNA"/>
</dbReference>
<keyword evidence="2" id="KW-1133">Transmembrane helix</keyword>
<comment type="caution">
    <text evidence="3">The sequence shown here is derived from an EMBL/GenBank/DDBJ whole genome shotgun (WGS) entry which is preliminary data.</text>
</comment>
<gene>
    <name evidence="3" type="ORF">F7Q99_25000</name>
</gene>
<keyword evidence="2" id="KW-0472">Membrane</keyword>
<feature type="transmembrane region" description="Helical" evidence="2">
    <location>
        <begin position="113"/>
        <end position="132"/>
    </location>
</feature>
<evidence type="ECO:0000256" key="2">
    <source>
        <dbReference type="SAM" id="Phobius"/>
    </source>
</evidence>
<dbReference type="OrthoDB" id="4194874at2"/>
<evidence type="ECO:0000256" key="1">
    <source>
        <dbReference type="SAM" id="MobiDB-lite"/>
    </source>
</evidence>
<name>A0A6N7KUY4_9ACTN</name>
<dbReference type="RefSeq" id="WP_153464959.1">
    <property type="nucleotide sequence ID" value="NZ_WBOF01000001.1"/>
</dbReference>
<reference evidence="3 4" key="1">
    <citation type="submission" date="2019-09" db="EMBL/GenBank/DDBJ databases">
        <title>Genome Sequences of Streptomyces kaniharaensis ATCC 21070.</title>
        <authorList>
            <person name="Zhu W."/>
            <person name="De Crecy-Lagard V."/>
            <person name="Richards N.G."/>
        </authorList>
    </citation>
    <scope>NUCLEOTIDE SEQUENCE [LARGE SCALE GENOMIC DNA]</scope>
    <source>
        <strain evidence="3 4">SF-557</strain>
    </source>
</reference>
<dbReference type="Proteomes" id="UP000450000">
    <property type="component" value="Unassembled WGS sequence"/>
</dbReference>
<evidence type="ECO:0000313" key="4">
    <source>
        <dbReference type="Proteomes" id="UP000450000"/>
    </source>
</evidence>
<proteinExistence type="predicted"/>
<keyword evidence="2" id="KW-0812">Transmembrane</keyword>
<keyword evidence="4" id="KW-1185">Reference proteome</keyword>
<organism evidence="3 4">
    <name type="scientific">Streptomyces kaniharaensis</name>
    <dbReference type="NCBI Taxonomy" id="212423"/>
    <lineage>
        <taxon>Bacteria</taxon>
        <taxon>Bacillati</taxon>
        <taxon>Actinomycetota</taxon>
        <taxon>Actinomycetes</taxon>
        <taxon>Kitasatosporales</taxon>
        <taxon>Streptomycetaceae</taxon>
        <taxon>Streptomyces</taxon>
    </lineage>
</organism>
<sequence>MADGQELVARVVDALRQTAAGGSPAAPGSVVADLVRTRLRAMPAGAQAVDAIEAGPADPKARAALTTVVAQLLTEDPAFAGYLLTTELGRPADPPTVHLRIGPPPTSARRTTGGILVTLALVVVASLVALGINLGSRPLLQPGVHGYAHAATALRDPGQAQGVLPDVQAMPSGWRIESGPHAGTGTTDDVPCVVRDTCDEQLAYATVTFRVGSRRSVQFTVLTFASPEAAGRAFDTMLGSTGGGDAPVTVPLPPIGDRSAARTRGSQGGEALVRVGTTLLHVHDSGPGATAADIPVLTAFARLLATRSQQAQDGRTPDAAAPSSLT</sequence>